<accession>A0A0N0U5F9</accession>
<dbReference type="AlphaFoldDB" id="A0A0N0U5F9"/>
<protein>
    <submittedName>
        <fullName evidence="2">Uncharacterized protein</fullName>
    </submittedName>
</protein>
<proteinExistence type="predicted"/>
<dbReference type="Proteomes" id="UP000053105">
    <property type="component" value="Unassembled WGS sequence"/>
</dbReference>
<name>A0A0N0U5F9_9HYME</name>
<evidence type="ECO:0000313" key="3">
    <source>
        <dbReference type="Proteomes" id="UP000053105"/>
    </source>
</evidence>
<organism evidence="2 3">
    <name type="scientific">Melipona quadrifasciata</name>
    <dbReference type="NCBI Taxonomy" id="166423"/>
    <lineage>
        <taxon>Eukaryota</taxon>
        <taxon>Metazoa</taxon>
        <taxon>Ecdysozoa</taxon>
        <taxon>Arthropoda</taxon>
        <taxon>Hexapoda</taxon>
        <taxon>Insecta</taxon>
        <taxon>Pterygota</taxon>
        <taxon>Neoptera</taxon>
        <taxon>Endopterygota</taxon>
        <taxon>Hymenoptera</taxon>
        <taxon>Apocrita</taxon>
        <taxon>Aculeata</taxon>
        <taxon>Apoidea</taxon>
        <taxon>Anthophila</taxon>
        <taxon>Apidae</taxon>
        <taxon>Melipona</taxon>
    </lineage>
</organism>
<dbReference type="EMBL" id="KQ435776">
    <property type="protein sequence ID" value="KOX74928.1"/>
    <property type="molecule type" value="Genomic_DNA"/>
</dbReference>
<keyword evidence="3" id="KW-1185">Reference proteome</keyword>
<sequence length="84" mass="9094">METTDCGSKHGAARTTTTCVLADGSKKNDITYGNNTPDTTENTRVLKLSVCMCGMTQHVVVRKSEGQASEKEHLSARRQHAGLE</sequence>
<reference evidence="2 3" key="1">
    <citation type="submission" date="2015-07" db="EMBL/GenBank/DDBJ databases">
        <title>The genome of Melipona quadrifasciata.</title>
        <authorList>
            <person name="Pan H."/>
            <person name="Kapheim K."/>
        </authorList>
    </citation>
    <scope>NUCLEOTIDE SEQUENCE [LARGE SCALE GENOMIC DNA]</scope>
    <source>
        <strain evidence="2">0111107301</strain>
        <tissue evidence="2">Whole body</tissue>
    </source>
</reference>
<gene>
    <name evidence="2" type="ORF">WN51_13489</name>
</gene>
<evidence type="ECO:0000313" key="2">
    <source>
        <dbReference type="EMBL" id="KOX74928.1"/>
    </source>
</evidence>
<evidence type="ECO:0000256" key="1">
    <source>
        <dbReference type="SAM" id="MobiDB-lite"/>
    </source>
</evidence>
<feature type="region of interest" description="Disordered" evidence="1">
    <location>
        <begin position="63"/>
        <end position="84"/>
    </location>
</feature>